<comment type="catalytic activity">
    <reaction evidence="9">
        <text>N-terminal L-prolyl-L-prolyl-L-lysyl-[protein] + 2 S-adenosyl-L-methionine = N-terminal N,N-dimethyl-L-prolyl-L-prolyl-L-lysyl-[protein] + 2 S-adenosyl-L-homocysteine + 2 H(+)</text>
        <dbReference type="Rhea" id="RHEA:54736"/>
        <dbReference type="Rhea" id="RHEA-COMP:13787"/>
        <dbReference type="Rhea" id="RHEA-COMP:13974"/>
        <dbReference type="ChEBI" id="CHEBI:15378"/>
        <dbReference type="ChEBI" id="CHEBI:57856"/>
        <dbReference type="ChEBI" id="CHEBI:59789"/>
        <dbReference type="ChEBI" id="CHEBI:138059"/>
        <dbReference type="ChEBI" id="CHEBI:138318"/>
        <dbReference type="EC" id="2.1.1.244"/>
    </reaction>
</comment>
<dbReference type="PANTHER" id="PTHR12753:SF0">
    <property type="entry name" value="ALPHA N-TERMINAL PROTEIN METHYLTRANSFERASE 1"/>
    <property type="match status" value="1"/>
</dbReference>
<dbReference type="Pfam" id="PF05891">
    <property type="entry name" value="Methyltransf_PK"/>
    <property type="match status" value="1"/>
</dbReference>
<dbReference type="EC" id="2.1.1.244" evidence="5"/>
<dbReference type="InterPro" id="IPR008576">
    <property type="entry name" value="MeTrfase_NTM1"/>
</dbReference>
<evidence type="ECO:0000256" key="6">
    <source>
        <dbReference type="ARBA" id="ARBA00039449"/>
    </source>
</evidence>
<evidence type="ECO:0000256" key="3">
    <source>
        <dbReference type="ARBA" id="ARBA00022679"/>
    </source>
</evidence>
<dbReference type="GO" id="GO:0071885">
    <property type="term" value="F:N-terminal protein N-methyltransferase activity"/>
    <property type="evidence" value="ECO:0007669"/>
    <property type="project" value="UniProtKB-EC"/>
</dbReference>
<reference evidence="11" key="1">
    <citation type="submission" date="2021-01" db="EMBL/GenBank/DDBJ databases">
        <authorList>
            <person name="Corre E."/>
            <person name="Pelletier E."/>
            <person name="Niang G."/>
            <person name="Scheremetjew M."/>
            <person name="Finn R."/>
            <person name="Kale V."/>
            <person name="Holt S."/>
            <person name="Cochrane G."/>
            <person name="Meng A."/>
            <person name="Brown T."/>
            <person name="Cohen L."/>
        </authorList>
    </citation>
    <scope>NUCLEOTIDE SEQUENCE</scope>
    <source>
        <strain evidence="11">Ras09</strain>
    </source>
</reference>
<dbReference type="SUPFAM" id="SSF53335">
    <property type="entry name" value="S-adenosyl-L-methionine-dependent methyltransferases"/>
    <property type="match status" value="1"/>
</dbReference>
<comment type="catalytic activity">
    <reaction evidence="10">
        <text>N-terminal L-alanyl-L-prolyl-L-lysyl-[protein] + 3 S-adenosyl-L-methionine = N-terminal N,N,N-trimethyl-L-alanyl-L-prolyl-L-lysyl-[protein] + 3 S-adenosyl-L-homocysteine + 3 H(+)</text>
        <dbReference type="Rhea" id="RHEA:54712"/>
        <dbReference type="Rhea" id="RHEA-COMP:13785"/>
        <dbReference type="Rhea" id="RHEA-COMP:13971"/>
        <dbReference type="ChEBI" id="CHEBI:15378"/>
        <dbReference type="ChEBI" id="CHEBI:57856"/>
        <dbReference type="ChEBI" id="CHEBI:59789"/>
        <dbReference type="ChEBI" id="CHEBI:138057"/>
        <dbReference type="ChEBI" id="CHEBI:138315"/>
        <dbReference type="EC" id="2.1.1.244"/>
    </reaction>
</comment>
<sequence length="172" mass="20212">MEGGEQGKKARAFDVGSGIGRISKDLLFDYFEEVDLLDQSPVQIEEARRNVPNGSRFYTGGFQDFEFEEGRAYDVIWLQWFLMYLKDDDLVEMLRRCGDKAEYLVVKENTFDLITSLEDQKVDHDDNSVVRTIEEFKQCFERADLEILAEEMQPDWPKELFPVAMFLLKKRE</sequence>
<dbReference type="CDD" id="cd02440">
    <property type="entry name" value="AdoMet_MTases"/>
    <property type="match status" value="1"/>
</dbReference>
<comment type="catalytic activity">
    <reaction evidence="8">
        <text>N-terminal L-seryl-L-prolyl-L-lysyl-[protein] + 3 S-adenosyl-L-methionine = N-terminal N,N,N-trimethyl-L-seryl-L-prolyl-L-lysyl-[protein] + 3 S-adenosyl-L-homocysteine + 3 H(+)</text>
        <dbReference type="Rhea" id="RHEA:54724"/>
        <dbReference type="Rhea" id="RHEA-COMP:13789"/>
        <dbReference type="Rhea" id="RHEA-COMP:13973"/>
        <dbReference type="ChEBI" id="CHEBI:15378"/>
        <dbReference type="ChEBI" id="CHEBI:57856"/>
        <dbReference type="ChEBI" id="CHEBI:59789"/>
        <dbReference type="ChEBI" id="CHEBI:138061"/>
        <dbReference type="ChEBI" id="CHEBI:138317"/>
        <dbReference type="EC" id="2.1.1.244"/>
    </reaction>
</comment>
<dbReference type="InterPro" id="IPR029063">
    <property type="entry name" value="SAM-dependent_MTases_sf"/>
</dbReference>
<dbReference type="GO" id="GO:0005737">
    <property type="term" value="C:cytoplasm"/>
    <property type="evidence" value="ECO:0007669"/>
    <property type="project" value="TreeGrafter"/>
</dbReference>
<organism evidence="11">
    <name type="scientific">Strombidium rassoulzadegani</name>
    <dbReference type="NCBI Taxonomy" id="1082188"/>
    <lineage>
        <taxon>Eukaryota</taxon>
        <taxon>Sar</taxon>
        <taxon>Alveolata</taxon>
        <taxon>Ciliophora</taxon>
        <taxon>Intramacronucleata</taxon>
        <taxon>Spirotrichea</taxon>
        <taxon>Oligotrichia</taxon>
        <taxon>Strombidiidae</taxon>
        <taxon>Strombidium</taxon>
    </lineage>
</organism>
<evidence type="ECO:0000313" key="11">
    <source>
        <dbReference type="EMBL" id="CAE0236059.1"/>
    </source>
</evidence>
<dbReference type="AlphaFoldDB" id="A0A7S3CSS5"/>
<evidence type="ECO:0000256" key="8">
    <source>
        <dbReference type="ARBA" id="ARBA00047306"/>
    </source>
</evidence>
<name>A0A7S3CSS5_9SPIT</name>
<protein>
    <recommendedName>
        <fullName evidence="6">Alpha N-terminal protein methyltransferase 1</fullName>
        <ecNumber evidence="5">2.1.1.244</ecNumber>
    </recommendedName>
    <alternativeName>
        <fullName evidence="7">X-Pro-Lys N-terminal protein methyltransferase 1</fullName>
    </alternativeName>
</protein>
<dbReference type="GO" id="GO:0032259">
    <property type="term" value="P:methylation"/>
    <property type="evidence" value="ECO:0007669"/>
    <property type="project" value="UniProtKB-KW"/>
</dbReference>
<proteinExistence type="inferred from homology"/>
<dbReference type="EMBL" id="HBIA01015738">
    <property type="protein sequence ID" value="CAE0236059.1"/>
    <property type="molecule type" value="Transcribed_RNA"/>
</dbReference>
<dbReference type="PANTHER" id="PTHR12753">
    <property type="entry name" value="AD-003 - RELATED"/>
    <property type="match status" value="1"/>
</dbReference>
<gene>
    <name evidence="11" type="ORF">SRAS04492_LOCUS7866</name>
</gene>
<evidence type="ECO:0000256" key="2">
    <source>
        <dbReference type="ARBA" id="ARBA00022603"/>
    </source>
</evidence>
<evidence type="ECO:0000256" key="5">
    <source>
        <dbReference type="ARBA" id="ARBA00039112"/>
    </source>
</evidence>
<evidence type="ECO:0000256" key="1">
    <source>
        <dbReference type="ARBA" id="ARBA00009059"/>
    </source>
</evidence>
<keyword evidence="2" id="KW-0489">Methyltransferase</keyword>
<dbReference type="Gene3D" id="3.40.50.150">
    <property type="entry name" value="Vaccinia Virus protein VP39"/>
    <property type="match status" value="1"/>
</dbReference>
<evidence type="ECO:0000256" key="10">
    <source>
        <dbReference type="ARBA" id="ARBA00048167"/>
    </source>
</evidence>
<evidence type="ECO:0000256" key="7">
    <source>
        <dbReference type="ARBA" id="ARBA00043129"/>
    </source>
</evidence>
<evidence type="ECO:0000256" key="9">
    <source>
        <dbReference type="ARBA" id="ARBA00047885"/>
    </source>
</evidence>
<keyword evidence="3" id="KW-0808">Transferase</keyword>
<comment type="similarity">
    <text evidence="1">Belongs to the methyltransferase superfamily. NTM1 family.</text>
</comment>
<keyword evidence="4" id="KW-0949">S-adenosyl-L-methionine</keyword>
<accession>A0A7S3CSS5</accession>
<evidence type="ECO:0000256" key="4">
    <source>
        <dbReference type="ARBA" id="ARBA00022691"/>
    </source>
</evidence>